<gene>
    <name evidence="7" type="ORF">GA0061094_1009</name>
</gene>
<feature type="domain" description="Methylmalonyl-CoA mutase alpha/beta chain catalytic" evidence="6">
    <location>
        <begin position="191"/>
        <end position="438"/>
    </location>
</feature>
<dbReference type="GO" id="GO:0004494">
    <property type="term" value="F:methylmalonyl-CoA mutase activity"/>
    <property type="evidence" value="ECO:0007669"/>
    <property type="project" value="UniProtKB-EC"/>
</dbReference>
<protein>
    <submittedName>
        <fullName evidence="7">Methylmalonyl-CoA mutase</fullName>
    </submittedName>
</protein>
<proteinExistence type="inferred from homology"/>
<dbReference type="Gene3D" id="3.40.50.280">
    <property type="entry name" value="Cobalamin-binding domain"/>
    <property type="match status" value="1"/>
</dbReference>
<accession>A0A0V8HM95</accession>
<evidence type="ECO:0000313" key="7">
    <source>
        <dbReference type="EMBL" id="SCB86274.1"/>
    </source>
</evidence>
<keyword evidence="8" id="KW-1185">Reference proteome</keyword>
<dbReference type="AlphaFoldDB" id="A0A0V8HM95"/>
<evidence type="ECO:0000259" key="6">
    <source>
        <dbReference type="Pfam" id="PF01642"/>
    </source>
</evidence>
<dbReference type="GO" id="GO:0031419">
    <property type="term" value="F:cobalamin binding"/>
    <property type="evidence" value="ECO:0007669"/>
    <property type="project" value="UniProtKB-KW"/>
</dbReference>
<dbReference type="OrthoDB" id="9762378at2"/>
<keyword evidence="3" id="KW-0846">Cobalamin</keyword>
<dbReference type="PANTHER" id="PTHR48101:SF1">
    <property type="entry name" value="METHYLMALONYL-COA MUTASE, LARGE SUBUNIT"/>
    <property type="match status" value="1"/>
</dbReference>
<dbReference type="Pfam" id="PF01642">
    <property type="entry name" value="MM_CoA_mutase"/>
    <property type="match status" value="1"/>
</dbReference>
<keyword evidence="4" id="KW-0413">Isomerase</keyword>
<evidence type="ECO:0000256" key="5">
    <source>
        <dbReference type="ARBA" id="ARBA00023285"/>
    </source>
</evidence>
<dbReference type="GO" id="GO:0046872">
    <property type="term" value="F:metal ion binding"/>
    <property type="evidence" value="ECO:0007669"/>
    <property type="project" value="InterPro"/>
</dbReference>
<dbReference type="Proteomes" id="UP000181997">
    <property type="component" value="Unassembled WGS sequence"/>
</dbReference>
<dbReference type="GO" id="GO:0019678">
    <property type="term" value="P:propionate metabolic process, methylmalonyl pathway"/>
    <property type="evidence" value="ECO:0007669"/>
    <property type="project" value="TreeGrafter"/>
</dbReference>
<evidence type="ECO:0000256" key="1">
    <source>
        <dbReference type="ARBA" id="ARBA00001922"/>
    </source>
</evidence>
<evidence type="ECO:0000256" key="3">
    <source>
        <dbReference type="ARBA" id="ARBA00022628"/>
    </source>
</evidence>
<evidence type="ECO:0000313" key="8">
    <source>
        <dbReference type="Proteomes" id="UP000181997"/>
    </source>
</evidence>
<comment type="cofactor">
    <cofactor evidence="1">
        <name>adenosylcob(III)alamin</name>
        <dbReference type="ChEBI" id="CHEBI:18408"/>
    </cofactor>
</comment>
<dbReference type="EMBL" id="FMAU01000001">
    <property type="protein sequence ID" value="SCB86274.1"/>
    <property type="molecule type" value="Genomic_DNA"/>
</dbReference>
<organism evidence="7 8">
    <name type="scientific">[Bacillus] enclensis</name>
    <dbReference type="NCBI Taxonomy" id="1402860"/>
    <lineage>
        <taxon>Bacteria</taxon>
        <taxon>Bacillati</taxon>
        <taxon>Bacillota</taxon>
        <taxon>Bacilli</taxon>
        <taxon>Bacillales</taxon>
        <taxon>Bacillaceae</taxon>
        <taxon>Rossellomorea</taxon>
    </lineage>
</organism>
<dbReference type="Gene3D" id="3.20.20.240">
    <property type="entry name" value="Methylmalonyl-CoA mutase"/>
    <property type="match status" value="1"/>
</dbReference>
<keyword evidence="5" id="KW-0170">Cobalt</keyword>
<dbReference type="InterPro" id="IPR016176">
    <property type="entry name" value="Cbl-dep_enz_cat"/>
</dbReference>
<dbReference type="SUPFAM" id="SSF52242">
    <property type="entry name" value="Cobalamin (vitamin B12)-binding domain"/>
    <property type="match status" value="1"/>
</dbReference>
<dbReference type="InterPro" id="IPR036724">
    <property type="entry name" value="Cobalamin-bd_sf"/>
</dbReference>
<dbReference type="PANTHER" id="PTHR48101">
    <property type="entry name" value="METHYLMALONYL-COA MUTASE, MITOCHONDRIAL-RELATED"/>
    <property type="match status" value="1"/>
</dbReference>
<dbReference type="RefSeq" id="WP_058297701.1">
    <property type="nucleotide sequence ID" value="NZ_FMAU01000001.1"/>
</dbReference>
<dbReference type="InterPro" id="IPR006099">
    <property type="entry name" value="MeMalonylCoA_mutase_a/b_cat"/>
</dbReference>
<sequence length="602" mass="67290">MKLSEMKNQSFDPPNLQAWQEAAEKALKGRSVESLHTETYEGIELKPLFTQEDLPANDRVESYIPGVNKKISSIQEWKIAQVIKRGTWGELSHALQAAISRGQNCLSFSVEDMQMDEGFDNFILGTAGENLPLFNIEKNNADLADRLSSLADSDESLKGSHGVIGYDPISEIGFRQGDCPLDEWTEKTVAVSSSLPHIKTIVINTTPYHNQGANAVQELAYAFSTGVLYFNIFQEKGWSPEEIAGKIHVHFSAGSHFFMELSKIRAFKKVWKDILTSYGIDKELCERFISISVETSQFNKSALDRHVNLLRTGGEAFSAVLSGVDFLVVHPFDSLSGETTPLSERAARNIQLILGEEAHLNKVIDPAGGSYYVEWLTEEVGRKAWSEFLRIDLEGGMADLLKKGDIQESVNKVLEKRLADLSTRSQSMIGTNIYANPEDLLTGVEPSDDYRLSLPFEKLRRRAEEIGRAGEKPVAGIIGLGELKSHKPRADFVSGFLSTGGIHSHLSRPCFTKEDVLAFMEETNYPYYVVCGRDEEYDSWLPLIVETAGNYHSQIKVDAAGKLNEEKMAAWTQLGLNGCIHRNQNMLEKLNDLLTIWEEEKK</sequence>
<name>A0A0V8HM95_9BACI</name>
<evidence type="ECO:0000256" key="2">
    <source>
        <dbReference type="ARBA" id="ARBA00008465"/>
    </source>
</evidence>
<reference evidence="8" key="1">
    <citation type="submission" date="2016-08" db="EMBL/GenBank/DDBJ databases">
        <authorList>
            <person name="Varghese N."/>
            <person name="Submissions Spin"/>
        </authorList>
    </citation>
    <scope>NUCLEOTIDE SEQUENCE [LARGE SCALE GENOMIC DNA]</scope>
    <source>
        <strain evidence="8">SGD-1123</strain>
    </source>
</reference>
<comment type="similarity">
    <text evidence="2">Belongs to the methylmalonyl-CoA mutase family.</text>
</comment>
<evidence type="ECO:0000256" key="4">
    <source>
        <dbReference type="ARBA" id="ARBA00023235"/>
    </source>
</evidence>
<dbReference type="SUPFAM" id="SSF51703">
    <property type="entry name" value="Cobalamin (vitamin B12)-dependent enzymes"/>
    <property type="match status" value="1"/>
</dbReference>
<dbReference type="GO" id="GO:0005737">
    <property type="term" value="C:cytoplasm"/>
    <property type="evidence" value="ECO:0007669"/>
    <property type="project" value="TreeGrafter"/>
</dbReference>